<proteinExistence type="predicted"/>
<evidence type="ECO:0000313" key="1">
    <source>
        <dbReference type="EMBL" id="RTZ50449.1"/>
    </source>
</evidence>
<reference evidence="1 2" key="1">
    <citation type="submission" date="2018-12" db="EMBL/GenBank/DDBJ databases">
        <title>Draft Genome Sequence of Chryseobacterium arthrosphaerae strain ED882-96 Isolated from the Blood of a Patient with Liver Cirrhosis in Taiwan.</title>
        <authorList>
            <person name="Lin J.-N."/>
            <person name="Lai C.-H."/>
            <person name="Yang C.-H."/>
            <person name="Huang Y.-H."/>
        </authorList>
    </citation>
    <scope>NUCLEOTIDE SEQUENCE [LARGE SCALE GENOMIC DNA]</scope>
    <source>
        <strain evidence="1 2">ED882-96</strain>
    </source>
</reference>
<protein>
    <submittedName>
        <fullName evidence="1">Uncharacterized protein</fullName>
    </submittedName>
</protein>
<organism evidence="1 2">
    <name type="scientific">Chryseobacterium arthrosphaerae</name>
    <dbReference type="NCBI Taxonomy" id="651561"/>
    <lineage>
        <taxon>Bacteria</taxon>
        <taxon>Pseudomonadati</taxon>
        <taxon>Bacteroidota</taxon>
        <taxon>Flavobacteriia</taxon>
        <taxon>Flavobacteriales</taxon>
        <taxon>Weeksellaceae</taxon>
        <taxon>Chryseobacterium group</taxon>
        <taxon>Chryseobacterium</taxon>
    </lineage>
</organism>
<comment type="caution">
    <text evidence="1">The sequence shown here is derived from an EMBL/GenBank/DDBJ whole genome shotgun (WGS) entry which is preliminary data.</text>
</comment>
<dbReference type="Proteomes" id="UP000276953">
    <property type="component" value="Unassembled WGS sequence"/>
</dbReference>
<name>A0A432E1Z7_9FLAO</name>
<evidence type="ECO:0000313" key="2">
    <source>
        <dbReference type="Proteomes" id="UP000276953"/>
    </source>
</evidence>
<dbReference type="AlphaFoldDB" id="A0A432E1Z7"/>
<sequence length="72" mass="7870">MFGGHSDVIAGALIAKDAELGEKLHFIQFASAVFRTSRFLSGTERDQNTGLRMQRHSDNGLAVANILNLILQ</sequence>
<gene>
    <name evidence="1" type="ORF">EJ377_04345</name>
</gene>
<accession>A0A432E1Z7</accession>
<dbReference type="EMBL" id="RYFC01000001">
    <property type="protein sequence ID" value="RTZ50449.1"/>
    <property type="molecule type" value="Genomic_DNA"/>
</dbReference>